<evidence type="ECO:0000256" key="5">
    <source>
        <dbReference type="SAM" id="Phobius"/>
    </source>
</evidence>
<feature type="transmembrane region" description="Helical" evidence="5">
    <location>
        <begin position="7"/>
        <end position="27"/>
    </location>
</feature>
<keyword evidence="5" id="KW-1133">Transmembrane helix</keyword>
<dbReference type="Gene3D" id="3.30.479.30">
    <property type="entry name" value="Band 7 domain"/>
    <property type="match status" value="1"/>
</dbReference>
<dbReference type="PROSITE" id="PS01270">
    <property type="entry name" value="BAND_7"/>
    <property type="match status" value="1"/>
</dbReference>
<protein>
    <recommendedName>
        <fullName evidence="3">Protein QmcA</fullName>
    </recommendedName>
</protein>
<keyword evidence="4 5" id="KW-0472">Membrane</keyword>
<dbReference type="InterPro" id="IPR036013">
    <property type="entry name" value="Band_7/SPFH_dom_sf"/>
</dbReference>
<dbReference type="InterPro" id="IPR001972">
    <property type="entry name" value="Stomatin_HflK_fam"/>
</dbReference>
<feature type="domain" description="Band 7" evidence="6">
    <location>
        <begin position="53"/>
        <end position="210"/>
    </location>
</feature>
<dbReference type="SUPFAM" id="SSF117892">
    <property type="entry name" value="Band 7/SPFH domain"/>
    <property type="match status" value="1"/>
</dbReference>
<evidence type="ECO:0000259" key="6">
    <source>
        <dbReference type="SMART" id="SM00244"/>
    </source>
</evidence>
<dbReference type="InterPro" id="IPR001107">
    <property type="entry name" value="Band_7"/>
</dbReference>
<reference evidence="7 8" key="1">
    <citation type="submission" date="2018-10" db="EMBL/GenBank/DDBJ databases">
        <title>Genomic Encyclopedia of Archaeal and Bacterial Type Strains, Phase II (KMG-II): from individual species to whole genera.</title>
        <authorList>
            <person name="Goeker M."/>
        </authorList>
    </citation>
    <scope>NUCLEOTIDE SEQUENCE [LARGE SCALE GENOMIC DNA]</scope>
    <source>
        <strain evidence="7 8">DSM 16510</strain>
    </source>
</reference>
<feature type="transmembrane region" description="Helical" evidence="5">
    <location>
        <begin position="65"/>
        <end position="87"/>
    </location>
</feature>
<name>A0A497XQ92_9AQUI</name>
<dbReference type="FunFam" id="3.30.479.30:FF:000004">
    <property type="entry name" value="Putative membrane protease family, stomatin"/>
    <property type="match status" value="1"/>
</dbReference>
<gene>
    <name evidence="7" type="ORF">BCF55_1454</name>
</gene>
<dbReference type="CDD" id="cd08826">
    <property type="entry name" value="SPFH_eoslipins_u1"/>
    <property type="match status" value="1"/>
</dbReference>
<keyword evidence="5" id="KW-0812">Transmembrane</keyword>
<dbReference type="Pfam" id="PF01145">
    <property type="entry name" value="Band_7"/>
    <property type="match status" value="1"/>
</dbReference>
<comment type="subcellular location">
    <subcellularLocation>
        <location evidence="1">Membrane</location>
        <topology evidence="1">Single-pass membrane protein</topology>
    </subcellularLocation>
</comment>
<sequence length="292" mass="32711">MRGLIEALPFFIFVAVFLAIAMGGNIFKYIGGFAMIFSPIVVLVILVIIFLLAAIKIIPEYERAVVFRLGRVIGAKGPGLIIIIPIIDRIVRVSLRTITLDVPTQDIITKDNVSVQVDAVVYFRVVDPIKAIIEVEDYLYATSQIAQTTLRSVCGEAELDELLAQREQINLRLQEIIDRQTDPWGVKVTAVELKKIDLPEDLRKAIARQAEAERERRAKIISAEAEFQAAQKLLDAAKILATEPIAIQLRYLETLHTIGLQNTKTVIFPFPFEFVEFIGKKREGKDTSSPQP</sequence>
<dbReference type="PRINTS" id="PR00721">
    <property type="entry name" value="STOMATIN"/>
</dbReference>
<organism evidence="7 8">
    <name type="scientific">Hydrogenivirga caldilitoris</name>
    <dbReference type="NCBI Taxonomy" id="246264"/>
    <lineage>
        <taxon>Bacteria</taxon>
        <taxon>Pseudomonadati</taxon>
        <taxon>Aquificota</taxon>
        <taxon>Aquificia</taxon>
        <taxon>Aquificales</taxon>
        <taxon>Aquificaceae</taxon>
        <taxon>Hydrogenivirga</taxon>
    </lineage>
</organism>
<dbReference type="RefSeq" id="WP_170144768.1">
    <property type="nucleotide sequence ID" value="NZ_RCCJ01000001.1"/>
</dbReference>
<dbReference type="PANTHER" id="PTHR10264">
    <property type="entry name" value="BAND 7 PROTEIN-RELATED"/>
    <property type="match status" value="1"/>
</dbReference>
<dbReference type="SMART" id="SM00244">
    <property type="entry name" value="PHB"/>
    <property type="match status" value="1"/>
</dbReference>
<accession>A0A497XQ92</accession>
<dbReference type="PANTHER" id="PTHR10264:SF19">
    <property type="entry name" value="AT06885P-RELATED"/>
    <property type="match status" value="1"/>
</dbReference>
<feature type="transmembrane region" description="Helical" evidence="5">
    <location>
        <begin position="33"/>
        <end position="53"/>
    </location>
</feature>
<evidence type="ECO:0000313" key="8">
    <source>
        <dbReference type="Proteomes" id="UP000267841"/>
    </source>
</evidence>
<dbReference type="GO" id="GO:0005886">
    <property type="term" value="C:plasma membrane"/>
    <property type="evidence" value="ECO:0007669"/>
    <property type="project" value="InterPro"/>
</dbReference>
<keyword evidence="8" id="KW-1185">Reference proteome</keyword>
<dbReference type="InterPro" id="IPR043202">
    <property type="entry name" value="Band-7_stomatin-like"/>
</dbReference>
<dbReference type="EMBL" id="RCCJ01000001">
    <property type="protein sequence ID" value="RLJ71156.1"/>
    <property type="molecule type" value="Genomic_DNA"/>
</dbReference>
<dbReference type="Proteomes" id="UP000267841">
    <property type="component" value="Unassembled WGS sequence"/>
</dbReference>
<evidence type="ECO:0000313" key="7">
    <source>
        <dbReference type="EMBL" id="RLJ71156.1"/>
    </source>
</evidence>
<comment type="caution">
    <text evidence="7">The sequence shown here is derived from an EMBL/GenBank/DDBJ whole genome shotgun (WGS) entry which is preliminary data.</text>
</comment>
<dbReference type="AlphaFoldDB" id="A0A497XQ92"/>
<evidence type="ECO:0000256" key="1">
    <source>
        <dbReference type="ARBA" id="ARBA00004167"/>
    </source>
</evidence>
<evidence type="ECO:0000256" key="2">
    <source>
        <dbReference type="ARBA" id="ARBA00008164"/>
    </source>
</evidence>
<dbReference type="GO" id="GO:0098552">
    <property type="term" value="C:side of membrane"/>
    <property type="evidence" value="ECO:0007669"/>
    <property type="project" value="UniProtKB-ARBA"/>
</dbReference>
<proteinExistence type="inferred from homology"/>
<dbReference type="InterPro" id="IPR018080">
    <property type="entry name" value="Band_7/stomatin-like_CS"/>
</dbReference>
<comment type="similarity">
    <text evidence="2">Belongs to the band 7/mec-2 family.</text>
</comment>
<evidence type="ECO:0000256" key="3">
    <source>
        <dbReference type="ARBA" id="ARBA00017055"/>
    </source>
</evidence>
<dbReference type="Gene3D" id="6.10.250.2090">
    <property type="match status" value="1"/>
</dbReference>
<evidence type="ECO:0000256" key="4">
    <source>
        <dbReference type="ARBA" id="ARBA00023136"/>
    </source>
</evidence>